<evidence type="ECO:0000259" key="3">
    <source>
        <dbReference type="PROSITE" id="PS51186"/>
    </source>
</evidence>
<dbReference type="InterPro" id="IPR000182">
    <property type="entry name" value="GNAT_dom"/>
</dbReference>
<evidence type="ECO:0000313" key="4">
    <source>
        <dbReference type="EMBL" id="MFD1789270.1"/>
    </source>
</evidence>
<feature type="domain" description="N-acetyltransferase" evidence="3">
    <location>
        <begin position="26"/>
        <end position="188"/>
    </location>
</feature>
<sequence>MTQAIYAPPLPPARSIAQVGGKRSWSEPRPANLADAKALVRLKIALAREAEHMIFDVRDRGELLRRTTVELSAAVAGERGIFVLQRIGDLVGYIDVRSVCIEGAAEFASFNLAIRTRWQGRGLGTSLVKSAEEWVRRRRIPFLIFHVAVRNDRAFALYQRLGYTVCGDVVAANKESGATRSGVCSQTA</sequence>
<dbReference type="InterPro" id="IPR050832">
    <property type="entry name" value="Bact_Acetyltransf"/>
</dbReference>
<dbReference type="Pfam" id="PF00583">
    <property type="entry name" value="Acetyltransf_1"/>
    <property type="match status" value="1"/>
</dbReference>
<evidence type="ECO:0000256" key="2">
    <source>
        <dbReference type="ARBA" id="ARBA00023315"/>
    </source>
</evidence>
<proteinExistence type="predicted"/>
<keyword evidence="2 4" id="KW-0012">Acyltransferase</keyword>
<gene>
    <name evidence="4" type="ORF">ACFSC3_17070</name>
</gene>
<dbReference type="EMBL" id="JBHUFC010000017">
    <property type="protein sequence ID" value="MFD1789270.1"/>
    <property type="molecule type" value="Genomic_DNA"/>
</dbReference>
<reference evidence="5" key="1">
    <citation type="journal article" date="2019" name="Int. J. Syst. Evol. Microbiol.">
        <title>The Global Catalogue of Microorganisms (GCM) 10K type strain sequencing project: providing services to taxonomists for standard genome sequencing and annotation.</title>
        <authorList>
            <consortium name="The Broad Institute Genomics Platform"/>
            <consortium name="The Broad Institute Genome Sequencing Center for Infectious Disease"/>
            <person name="Wu L."/>
            <person name="Ma J."/>
        </authorList>
    </citation>
    <scope>NUCLEOTIDE SEQUENCE [LARGE SCALE GENOMIC DNA]</scope>
    <source>
        <strain evidence="5">Q85</strain>
    </source>
</reference>
<accession>A0ABW4NGK4</accession>
<name>A0ABW4NGK4_9SPHN</name>
<dbReference type="Proteomes" id="UP001597283">
    <property type="component" value="Unassembled WGS sequence"/>
</dbReference>
<protein>
    <submittedName>
        <fullName evidence="4">GNAT family N-acetyltransferase</fullName>
        <ecNumber evidence="4">2.3.-.-</ecNumber>
    </submittedName>
</protein>
<dbReference type="SUPFAM" id="SSF55729">
    <property type="entry name" value="Acyl-CoA N-acyltransferases (Nat)"/>
    <property type="match status" value="1"/>
</dbReference>
<evidence type="ECO:0000313" key="5">
    <source>
        <dbReference type="Proteomes" id="UP001597283"/>
    </source>
</evidence>
<dbReference type="PROSITE" id="PS51186">
    <property type="entry name" value="GNAT"/>
    <property type="match status" value="1"/>
</dbReference>
<dbReference type="InterPro" id="IPR016181">
    <property type="entry name" value="Acyl_CoA_acyltransferase"/>
</dbReference>
<dbReference type="Gene3D" id="3.40.630.30">
    <property type="match status" value="1"/>
</dbReference>
<organism evidence="4 5">
    <name type="scientific">Sphingomonas floccifaciens</name>
    <dbReference type="NCBI Taxonomy" id="1844115"/>
    <lineage>
        <taxon>Bacteria</taxon>
        <taxon>Pseudomonadati</taxon>
        <taxon>Pseudomonadota</taxon>
        <taxon>Alphaproteobacteria</taxon>
        <taxon>Sphingomonadales</taxon>
        <taxon>Sphingomonadaceae</taxon>
        <taxon>Sphingomonas</taxon>
    </lineage>
</organism>
<dbReference type="PANTHER" id="PTHR43877:SF1">
    <property type="entry name" value="ACETYLTRANSFERASE"/>
    <property type="match status" value="1"/>
</dbReference>
<dbReference type="GO" id="GO:0016746">
    <property type="term" value="F:acyltransferase activity"/>
    <property type="evidence" value="ECO:0007669"/>
    <property type="project" value="UniProtKB-KW"/>
</dbReference>
<dbReference type="RefSeq" id="WP_082731249.1">
    <property type="nucleotide sequence ID" value="NZ_JBHUFC010000017.1"/>
</dbReference>
<keyword evidence="5" id="KW-1185">Reference proteome</keyword>
<keyword evidence="1 4" id="KW-0808">Transferase</keyword>
<evidence type="ECO:0000256" key="1">
    <source>
        <dbReference type="ARBA" id="ARBA00022679"/>
    </source>
</evidence>
<dbReference type="EC" id="2.3.-.-" evidence="4"/>
<comment type="caution">
    <text evidence="4">The sequence shown here is derived from an EMBL/GenBank/DDBJ whole genome shotgun (WGS) entry which is preliminary data.</text>
</comment>
<dbReference type="CDD" id="cd04301">
    <property type="entry name" value="NAT_SF"/>
    <property type="match status" value="1"/>
</dbReference>
<dbReference type="PANTHER" id="PTHR43877">
    <property type="entry name" value="AMINOALKYLPHOSPHONATE N-ACETYLTRANSFERASE-RELATED-RELATED"/>
    <property type="match status" value="1"/>
</dbReference>